<name>A0A6C0JLJ6_9ZZZZ</name>
<reference evidence="1" key="1">
    <citation type="journal article" date="2020" name="Nature">
        <title>Giant virus diversity and host interactions through global metagenomics.</title>
        <authorList>
            <person name="Schulz F."/>
            <person name="Roux S."/>
            <person name="Paez-Espino D."/>
            <person name="Jungbluth S."/>
            <person name="Walsh D.A."/>
            <person name="Denef V.J."/>
            <person name="McMahon K.D."/>
            <person name="Konstantinidis K.T."/>
            <person name="Eloe-Fadrosh E.A."/>
            <person name="Kyrpides N.C."/>
            <person name="Woyke T."/>
        </authorList>
    </citation>
    <scope>NUCLEOTIDE SEQUENCE</scope>
    <source>
        <strain evidence="1">GVMAG-M-3300027736-24</strain>
    </source>
</reference>
<dbReference type="EMBL" id="MN740417">
    <property type="protein sequence ID" value="QHU05630.1"/>
    <property type="molecule type" value="Genomic_DNA"/>
</dbReference>
<organism evidence="1">
    <name type="scientific">viral metagenome</name>
    <dbReference type="NCBI Taxonomy" id="1070528"/>
    <lineage>
        <taxon>unclassified sequences</taxon>
        <taxon>metagenomes</taxon>
        <taxon>organismal metagenomes</taxon>
    </lineage>
</organism>
<evidence type="ECO:0000313" key="1">
    <source>
        <dbReference type="EMBL" id="QHU05630.1"/>
    </source>
</evidence>
<proteinExistence type="predicted"/>
<sequence>MAFTPSTTEPVARLYITWVPTIISIADLRNGLNHTFGGNVIGYIKRTKAHEFSLEAIRSSDIFDDFLENVHTKKSYPAIYDKEGNYCDIEFEDNDAISAKVSAAQTFARRQRILERELTRACDPPVECVCLDSALEAIYQKHLAVLRMCRFKSYYAKEPEHTPEIFTANEKFFNGEVWAS</sequence>
<accession>A0A6C0JLJ6</accession>
<dbReference type="AlphaFoldDB" id="A0A6C0JLJ6"/>
<protein>
    <submittedName>
        <fullName evidence="1">Uncharacterized protein</fullName>
    </submittedName>
</protein>